<dbReference type="Proteomes" id="UP001056120">
    <property type="component" value="Linkage Group LG08"/>
</dbReference>
<protein>
    <submittedName>
        <fullName evidence="1">Uncharacterized protein</fullName>
    </submittedName>
</protein>
<accession>A0ACB9IGL0</accession>
<gene>
    <name evidence="1" type="ORF">L1987_23311</name>
</gene>
<reference evidence="2" key="1">
    <citation type="journal article" date="2022" name="Mol. Ecol. Resour.">
        <title>The genomes of chicory, endive, great burdock and yacon provide insights into Asteraceae palaeo-polyploidization history and plant inulin production.</title>
        <authorList>
            <person name="Fan W."/>
            <person name="Wang S."/>
            <person name="Wang H."/>
            <person name="Wang A."/>
            <person name="Jiang F."/>
            <person name="Liu H."/>
            <person name="Zhao H."/>
            <person name="Xu D."/>
            <person name="Zhang Y."/>
        </authorList>
    </citation>
    <scope>NUCLEOTIDE SEQUENCE [LARGE SCALE GENOMIC DNA]</scope>
    <source>
        <strain evidence="2">cv. Yunnan</strain>
    </source>
</reference>
<evidence type="ECO:0000313" key="1">
    <source>
        <dbReference type="EMBL" id="KAI3807384.1"/>
    </source>
</evidence>
<proteinExistence type="predicted"/>
<keyword evidence="2" id="KW-1185">Reference proteome</keyword>
<sequence>MLFLFFPAYVEDVKRFSGLALKVKAPTWIGDNEEEEFVGVGARFGPTLESKEKDANKSRVALTDPPDCCSTPKNKNPAFGGLIVCSLPVKLSWCTEETAVLLPRRMLLKLQALQQSLLLTIKQNSLRWCVKQMKLMCKFASPQSCFPEMLVQAWKRVGTVLLSCAFLFWVFVSKWWFHESVMIMRCTPPQRAVGGVQGD</sequence>
<comment type="caution">
    <text evidence="1">The sequence shown here is derived from an EMBL/GenBank/DDBJ whole genome shotgun (WGS) entry which is preliminary data.</text>
</comment>
<dbReference type="EMBL" id="CM042025">
    <property type="protein sequence ID" value="KAI3807384.1"/>
    <property type="molecule type" value="Genomic_DNA"/>
</dbReference>
<name>A0ACB9IGL0_9ASTR</name>
<reference evidence="1 2" key="2">
    <citation type="journal article" date="2022" name="Mol. Ecol. Resour.">
        <title>The genomes of chicory, endive, great burdock and yacon provide insights into Asteraceae paleo-polyploidization history and plant inulin production.</title>
        <authorList>
            <person name="Fan W."/>
            <person name="Wang S."/>
            <person name="Wang H."/>
            <person name="Wang A."/>
            <person name="Jiang F."/>
            <person name="Liu H."/>
            <person name="Zhao H."/>
            <person name="Xu D."/>
            <person name="Zhang Y."/>
        </authorList>
    </citation>
    <scope>NUCLEOTIDE SEQUENCE [LARGE SCALE GENOMIC DNA]</scope>
    <source>
        <strain evidence="2">cv. Yunnan</strain>
        <tissue evidence="1">Leaves</tissue>
    </source>
</reference>
<organism evidence="1 2">
    <name type="scientific">Smallanthus sonchifolius</name>
    <dbReference type="NCBI Taxonomy" id="185202"/>
    <lineage>
        <taxon>Eukaryota</taxon>
        <taxon>Viridiplantae</taxon>
        <taxon>Streptophyta</taxon>
        <taxon>Embryophyta</taxon>
        <taxon>Tracheophyta</taxon>
        <taxon>Spermatophyta</taxon>
        <taxon>Magnoliopsida</taxon>
        <taxon>eudicotyledons</taxon>
        <taxon>Gunneridae</taxon>
        <taxon>Pentapetalae</taxon>
        <taxon>asterids</taxon>
        <taxon>campanulids</taxon>
        <taxon>Asterales</taxon>
        <taxon>Asteraceae</taxon>
        <taxon>Asteroideae</taxon>
        <taxon>Heliantheae alliance</taxon>
        <taxon>Millerieae</taxon>
        <taxon>Smallanthus</taxon>
    </lineage>
</organism>
<evidence type="ECO:0000313" key="2">
    <source>
        <dbReference type="Proteomes" id="UP001056120"/>
    </source>
</evidence>